<evidence type="ECO:0000313" key="2">
    <source>
        <dbReference type="Proteomes" id="UP000199103"/>
    </source>
</evidence>
<organism evidence="1 2">
    <name type="scientific">Microlunatus soli</name>
    <dbReference type="NCBI Taxonomy" id="630515"/>
    <lineage>
        <taxon>Bacteria</taxon>
        <taxon>Bacillati</taxon>
        <taxon>Actinomycetota</taxon>
        <taxon>Actinomycetes</taxon>
        <taxon>Propionibacteriales</taxon>
        <taxon>Propionibacteriaceae</taxon>
        <taxon>Microlunatus</taxon>
    </lineage>
</organism>
<name>A0A1H2AMW7_9ACTN</name>
<gene>
    <name evidence="1" type="ORF">SAMN04489812_6082</name>
</gene>
<dbReference type="AlphaFoldDB" id="A0A1H2AMW7"/>
<dbReference type="EMBL" id="LT629772">
    <property type="protein sequence ID" value="SDT47385.1"/>
    <property type="molecule type" value="Genomic_DNA"/>
</dbReference>
<keyword evidence="2" id="KW-1185">Reference proteome</keyword>
<protein>
    <recommendedName>
        <fullName evidence="3">Polysaccharide pyruvyl transferase family protein WcaK</fullName>
    </recommendedName>
</protein>
<evidence type="ECO:0008006" key="3">
    <source>
        <dbReference type="Google" id="ProtNLM"/>
    </source>
</evidence>
<sequence>MNESRGQDVFAHLSGQDDNLGDSALRAAYFSAAQGAGRRFHLHFGPQSDDYLSGLPLKPAHRIYPDPASWLESCRSATRPVLLFNSGELNPLPGEYPRRELQTQVEQVLDRRGIVIIAGAGLRDPSIVGQLDIHPGLREAAVVSWRDEVSRDAAGFGDVAPDWGFALGAPTSGWPAHESRQLLAVTLRYDRPWPGDAWIAAVRDLAAQTSTKIVTLAQVSRDAPRAVRLAEALGGDYRTPPSMRHADLDAYARAVYRQSVAVVSDRAHGLIIGATEGAYPLGTAADPQKITRLLAIAGLGNVVGRHDQLPELAQRLPSQLSGLAPAVDTARESIARLGVRMRTAMSAVA</sequence>
<dbReference type="OrthoDB" id="9797819at2"/>
<proteinExistence type="predicted"/>
<reference evidence="1 2" key="1">
    <citation type="submission" date="2016-10" db="EMBL/GenBank/DDBJ databases">
        <authorList>
            <person name="de Groot N.N."/>
        </authorList>
    </citation>
    <scope>NUCLEOTIDE SEQUENCE [LARGE SCALE GENOMIC DNA]</scope>
    <source>
        <strain evidence="1 2">DSM 21800</strain>
    </source>
</reference>
<dbReference type="Proteomes" id="UP000199103">
    <property type="component" value="Chromosome I"/>
</dbReference>
<dbReference type="RefSeq" id="WP_091531289.1">
    <property type="nucleotide sequence ID" value="NZ_LT629772.1"/>
</dbReference>
<dbReference type="STRING" id="630515.SAMN04489812_6082"/>
<evidence type="ECO:0000313" key="1">
    <source>
        <dbReference type="EMBL" id="SDT47385.1"/>
    </source>
</evidence>
<accession>A0A1H2AMW7</accession>